<dbReference type="PANTHER" id="PTHR10480:SF14">
    <property type="entry name" value="PROTEIN UNC-13 HOMOLOG B-LIKE"/>
    <property type="match status" value="1"/>
</dbReference>
<dbReference type="PROSITE" id="PS51259">
    <property type="entry name" value="MHD2"/>
    <property type="match status" value="1"/>
</dbReference>
<dbReference type="GO" id="GO:0035249">
    <property type="term" value="P:synaptic transmission, glutamatergic"/>
    <property type="evidence" value="ECO:0007669"/>
    <property type="project" value="TreeGrafter"/>
</dbReference>
<dbReference type="PANTHER" id="PTHR10480">
    <property type="entry name" value="PROTEIN UNC-13 HOMOLOG"/>
    <property type="match status" value="1"/>
</dbReference>
<dbReference type="Proteomes" id="UP001155660">
    <property type="component" value="Chromosome A5"/>
</dbReference>
<dbReference type="OrthoDB" id="5831756at2759"/>
<dbReference type="Pfam" id="PF06292">
    <property type="entry name" value="MUN"/>
    <property type="match status" value="1"/>
</dbReference>
<dbReference type="GO" id="GO:0042734">
    <property type="term" value="C:presynaptic membrane"/>
    <property type="evidence" value="ECO:0007669"/>
    <property type="project" value="TreeGrafter"/>
</dbReference>
<accession>A0A9Q9Y433</accession>
<proteinExistence type="predicted"/>
<feature type="domain" description="MHD2" evidence="1">
    <location>
        <begin position="27"/>
        <end position="162"/>
    </location>
</feature>
<dbReference type="GO" id="GO:0019992">
    <property type="term" value="F:diacylglycerol binding"/>
    <property type="evidence" value="ECO:0007669"/>
    <property type="project" value="InterPro"/>
</dbReference>
<dbReference type="GO" id="GO:0016082">
    <property type="term" value="P:synaptic vesicle priming"/>
    <property type="evidence" value="ECO:0007669"/>
    <property type="project" value="TreeGrafter"/>
</dbReference>
<dbReference type="GO" id="GO:0031594">
    <property type="term" value="C:neuromuscular junction"/>
    <property type="evidence" value="ECO:0007669"/>
    <property type="project" value="TreeGrafter"/>
</dbReference>
<gene>
    <name evidence="2" type="primary">LOC109086431</name>
</gene>
<dbReference type="InterPro" id="IPR010439">
    <property type="entry name" value="MUN_dom"/>
</dbReference>
<protein>
    <submittedName>
        <fullName evidence="2">Protein unc-13 homolog B-like</fullName>
    </submittedName>
</protein>
<evidence type="ECO:0000259" key="1">
    <source>
        <dbReference type="PROSITE" id="PS51259"/>
    </source>
</evidence>
<dbReference type="GeneID" id="109086431"/>
<dbReference type="AlphaFoldDB" id="A0A9Q9Y433"/>
<sequence>MAEILYQIKGPLNPEHFRNTAERLMQTNACGRSSLPRHKPLSIFADICDKTVLKRVLKDLWRNVLICMEKTIVLPQSSDSIGVQLLTAAKELSKLKGGVEPKSLSPRQCVIVEAALDSIKLFFHAGGNGLKKAYLEKSPELSSLRYALSLYTQTTDALIKAFVTTQTCSGSKWYGHQDHPQGERST</sequence>
<dbReference type="RefSeq" id="XP_042613201.1">
    <property type="nucleotide sequence ID" value="XM_042757267.1"/>
</dbReference>
<name>A0A9Q9Y433_CYPCA</name>
<dbReference type="GO" id="GO:0043195">
    <property type="term" value="C:terminal bouton"/>
    <property type="evidence" value="ECO:0007669"/>
    <property type="project" value="TreeGrafter"/>
</dbReference>
<dbReference type="GO" id="GO:0016081">
    <property type="term" value="P:synaptic vesicle docking"/>
    <property type="evidence" value="ECO:0007669"/>
    <property type="project" value="TreeGrafter"/>
</dbReference>
<evidence type="ECO:0000313" key="2">
    <source>
        <dbReference type="RefSeq" id="XP_042613201.1"/>
    </source>
</evidence>
<dbReference type="GO" id="GO:0017075">
    <property type="term" value="F:syntaxin-1 binding"/>
    <property type="evidence" value="ECO:0007669"/>
    <property type="project" value="TreeGrafter"/>
</dbReference>
<dbReference type="GO" id="GO:0099525">
    <property type="term" value="P:presynaptic dense core vesicle exocytosis"/>
    <property type="evidence" value="ECO:0007669"/>
    <property type="project" value="TreeGrafter"/>
</dbReference>
<dbReference type="InterPro" id="IPR027080">
    <property type="entry name" value="Unc-13"/>
</dbReference>
<dbReference type="GO" id="GO:0061789">
    <property type="term" value="P:dense core granule priming"/>
    <property type="evidence" value="ECO:0007669"/>
    <property type="project" value="TreeGrafter"/>
</dbReference>
<dbReference type="GO" id="GO:0098831">
    <property type="term" value="C:presynaptic active zone cytoplasmic component"/>
    <property type="evidence" value="ECO:0007669"/>
    <property type="project" value="TreeGrafter"/>
</dbReference>
<dbReference type="KEGG" id="ccar:109086431"/>
<dbReference type="GO" id="GO:0030672">
    <property type="term" value="C:synaptic vesicle membrane"/>
    <property type="evidence" value="ECO:0007669"/>
    <property type="project" value="TreeGrafter"/>
</dbReference>
<organism evidence="2">
    <name type="scientific">Cyprinus carpio</name>
    <name type="common">Common carp</name>
    <dbReference type="NCBI Taxonomy" id="7962"/>
    <lineage>
        <taxon>Eukaryota</taxon>
        <taxon>Metazoa</taxon>
        <taxon>Chordata</taxon>
        <taxon>Craniata</taxon>
        <taxon>Vertebrata</taxon>
        <taxon>Euteleostomi</taxon>
        <taxon>Actinopterygii</taxon>
        <taxon>Neopterygii</taxon>
        <taxon>Teleostei</taxon>
        <taxon>Ostariophysi</taxon>
        <taxon>Cypriniformes</taxon>
        <taxon>Cyprinidae</taxon>
        <taxon>Cyprininae</taxon>
        <taxon>Cyprinus</taxon>
    </lineage>
</organism>
<dbReference type="InterPro" id="IPR014772">
    <property type="entry name" value="Munc13_dom-2"/>
</dbReference>
<reference evidence="2" key="1">
    <citation type="submission" date="2025-08" db="UniProtKB">
        <authorList>
            <consortium name="RefSeq"/>
        </authorList>
    </citation>
    <scope>IDENTIFICATION</scope>
    <source>
        <tissue evidence="2">Muscle</tissue>
    </source>
</reference>
<dbReference type="GO" id="GO:0005516">
    <property type="term" value="F:calmodulin binding"/>
    <property type="evidence" value="ECO:0007669"/>
    <property type="project" value="TreeGrafter"/>
</dbReference>